<evidence type="ECO:0000256" key="2">
    <source>
        <dbReference type="ARBA" id="ARBA00023015"/>
    </source>
</evidence>
<organism evidence="7 8">
    <name type="scientific">Diaphorobacter aerolatus</name>
    <dbReference type="NCBI Taxonomy" id="1288495"/>
    <lineage>
        <taxon>Bacteria</taxon>
        <taxon>Pseudomonadati</taxon>
        <taxon>Pseudomonadota</taxon>
        <taxon>Betaproteobacteria</taxon>
        <taxon>Burkholderiales</taxon>
        <taxon>Comamonadaceae</taxon>
        <taxon>Diaphorobacter</taxon>
    </lineage>
</organism>
<reference evidence="7 8" key="1">
    <citation type="submission" date="2020-08" db="EMBL/GenBank/DDBJ databases">
        <title>Genome sequence of Diaphorobacter aerolatus KACC 16536T.</title>
        <authorList>
            <person name="Hyun D.-W."/>
            <person name="Bae J.-W."/>
        </authorList>
    </citation>
    <scope>NUCLEOTIDE SEQUENCE [LARGE SCALE GENOMIC DNA]</scope>
    <source>
        <strain evidence="7 8">KACC 16536</strain>
    </source>
</reference>
<evidence type="ECO:0000259" key="6">
    <source>
        <dbReference type="PROSITE" id="PS50931"/>
    </source>
</evidence>
<protein>
    <submittedName>
        <fullName evidence="7">LysR family transcriptional regulator</fullName>
    </submittedName>
</protein>
<evidence type="ECO:0000256" key="4">
    <source>
        <dbReference type="ARBA" id="ARBA00023163"/>
    </source>
</evidence>
<feature type="transmembrane region" description="Helical" evidence="5">
    <location>
        <begin position="236"/>
        <end position="258"/>
    </location>
</feature>
<dbReference type="InterPro" id="IPR058163">
    <property type="entry name" value="LysR-type_TF_proteobact-type"/>
</dbReference>
<comment type="similarity">
    <text evidence="1">Belongs to the LysR transcriptional regulatory family.</text>
</comment>
<accession>A0A7H0GMQ9</accession>
<keyword evidence="4" id="KW-0804">Transcription</keyword>
<keyword evidence="5" id="KW-0812">Transmembrane</keyword>
<evidence type="ECO:0000256" key="3">
    <source>
        <dbReference type="ARBA" id="ARBA00023125"/>
    </source>
</evidence>
<keyword evidence="2" id="KW-0805">Transcription regulation</keyword>
<gene>
    <name evidence="7" type="ORF">H9K75_06255</name>
</gene>
<dbReference type="EMBL" id="CP060783">
    <property type="protein sequence ID" value="QNP49575.1"/>
    <property type="molecule type" value="Genomic_DNA"/>
</dbReference>
<dbReference type="Pfam" id="PF03466">
    <property type="entry name" value="LysR_substrate"/>
    <property type="match status" value="1"/>
</dbReference>
<dbReference type="FunFam" id="1.10.10.10:FF:000001">
    <property type="entry name" value="LysR family transcriptional regulator"/>
    <property type="match status" value="1"/>
</dbReference>
<dbReference type="PANTHER" id="PTHR30537:SF26">
    <property type="entry name" value="GLYCINE CLEAVAGE SYSTEM TRANSCRIPTIONAL ACTIVATOR"/>
    <property type="match status" value="1"/>
</dbReference>
<dbReference type="InterPro" id="IPR036388">
    <property type="entry name" value="WH-like_DNA-bd_sf"/>
</dbReference>
<dbReference type="Gene3D" id="1.10.10.10">
    <property type="entry name" value="Winged helix-like DNA-binding domain superfamily/Winged helix DNA-binding domain"/>
    <property type="match status" value="1"/>
</dbReference>
<dbReference type="PROSITE" id="PS50931">
    <property type="entry name" value="HTH_LYSR"/>
    <property type="match status" value="1"/>
</dbReference>
<dbReference type="Proteomes" id="UP000516028">
    <property type="component" value="Chromosome"/>
</dbReference>
<dbReference type="GO" id="GO:0006351">
    <property type="term" value="P:DNA-templated transcription"/>
    <property type="evidence" value="ECO:0007669"/>
    <property type="project" value="TreeGrafter"/>
</dbReference>
<evidence type="ECO:0000256" key="1">
    <source>
        <dbReference type="ARBA" id="ARBA00009437"/>
    </source>
</evidence>
<feature type="domain" description="HTH lysR-type" evidence="6">
    <location>
        <begin position="6"/>
        <end position="63"/>
    </location>
</feature>
<dbReference type="PRINTS" id="PR00039">
    <property type="entry name" value="HTHLYSR"/>
</dbReference>
<dbReference type="InterPro" id="IPR005119">
    <property type="entry name" value="LysR_subst-bd"/>
</dbReference>
<dbReference type="Gene3D" id="3.40.190.10">
    <property type="entry name" value="Periplasmic binding protein-like II"/>
    <property type="match status" value="2"/>
</dbReference>
<evidence type="ECO:0000313" key="7">
    <source>
        <dbReference type="EMBL" id="QNP49575.1"/>
    </source>
</evidence>
<evidence type="ECO:0000256" key="5">
    <source>
        <dbReference type="SAM" id="Phobius"/>
    </source>
</evidence>
<proteinExistence type="inferred from homology"/>
<dbReference type="RefSeq" id="WP_187725116.1">
    <property type="nucleotide sequence ID" value="NZ_CP060783.1"/>
</dbReference>
<dbReference type="SUPFAM" id="SSF53850">
    <property type="entry name" value="Periplasmic binding protein-like II"/>
    <property type="match status" value="1"/>
</dbReference>
<keyword evidence="8" id="KW-1185">Reference proteome</keyword>
<dbReference type="GO" id="GO:0003700">
    <property type="term" value="F:DNA-binding transcription factor activity"/>
    <property type="evidence" value="ECO:0007669"/>
    <property type="project" value="InterPro"/>
</dbReference>
<keyword evidence="3" id="KW-0238">DNA-binding</keyword>
<dbReference type="InterPro" id="IPR000847">
    <property type="entry name" value="LysR_HTH_N"/>
</dbReference>
<keyword evidence="5" id="KW-1133">Transmembrane helix</keyword>
<dbReference type="PANTHER" id="PTHR30537">
    <property type="entry name" value="HTH-TYPE TRANSCRIPTIONAL REGULATOR"/>
    <property type="match status" value="1"/>
</dbReference>
<keyword evidence="5" id="KW-0472">Membrane</keyword>
<name>A0A7H0GMQ9_9BURK</name>
<dbReference type="KEGG" id="daer:H9K75_06255"/>
<dbReference type="AlphaFoldDB" id="A0A7H0GMQ9"/>
<sequence length="322" mass="35564">MRRHIPSTQALACFEAAARHESYTRAAQELALTQSAVSRQVLALEDQLGVQLFRRTRHGVTLSEAGRHYSKQIARWLQGLERDTLDVMAHQGHGGSLSLAAVPTFATRWLIPRLPLLASEHPEIMVHIETQTRPFLFPDSGYDAALYAGTPEQVANWPGVQAQMLMQEDVIPVCSPRLLERAAPRGRGRAHSTISPEAIARLPLLQQSTRPYGWRQWFDAMGVDAPRALDGPRYELFSMIAVAAAMGLGVALVPPMLIEAEMARGDLIVACNRPLRGERAYYLVSPAQQPTPVLSAFSQWLARATGQIPGTEDRPRDPPFIA</sequence>
<dbReference type="Pfam" id="PF00126">
    <property type="entry name" value="HTH_1"/>
    <property type="match status" value="1"/>
</dbReference>
<dbReference type="InterPro" id="IPR036390">
    <property type="entry name" value="WH_DNA-bd_sf"/>
</dbReference>
<evidence type="ECO:0000313" key="8">
    <source>
        <dbReference type="Proteomes" id="UP000516028"/>
    </source>
</evidence>
<dbReference type="SUPFAM" id="SSF46785">
    <property type="entry name" value="Winged helix' DNA-binding domain"/>
    <property type="match status" value="1"/>
</dbReference>
<dbReference type="GO" id="GO:0043565">
    <property type="term" value="F:sequence-specific DNA binding"/>
    <property type="evidence" value="ECO:0007669"/>
    <property type="project" value="TreeGrafter"/>
</dbReference>